<feature type="compositionally biased region" description="Basic and acidic residues" evidence="1">
    <location>
        <begin position="50"/>
        <end position="60"/>
    </location>
</feature>
<dbReference type="Proteomes" id="UP001458880">
    <property type="component" value="Unassembled WGS sequence"/>
</dbReference>
<comment type="caution">
    <text evidence="2">The sequence shown here is derived from an EMBL/GenBank/DDBJ whole genome shotgun (WGS) entry which is preliminary data.</text>
</comment>
<gene>
    <name evidence="2" type="ORF">QE152_g12867</name>
</gene>
<reference evidence="2 3" key="1">
    <citation type="journal article" date="2024" name="BMC Genomics">
        <title>De novo assembly and annotation of Popillia japonica's genome with initial clues to its potential as an invasive pest.</title>
        <authorList>
            <person name="Cucini C."/>
            <person name="Boschi S."/>
            <person name="Funari R."/>
            <person name="Cardaioli E."/>
            <person name="Iannotti N."/>
            <person name="Marturano G."/>
            <person name="Paoli F."/>
            <person name="Bruttini M."/>
            <person name="Carapelli A."/>
            <person name="Frati F."/>
            <person name="Nardi F."/>
        </authorList>
    </citation>
    <scope>NUCLEOTIDE SEQUENCE [LARGE SCALE GENOMIC DNA]</scope>
    <source>
        <strain evidence="2">DMR45628</strain>
    </source>
</reference>
<keyword evidence="3" id="KW-1185">Reference proteome</keyword>
<sequence>MATYAGYRHIELDRVGCSKKRVRNPPSDIFNVMCTPPSSNGLNGSFTPRRSHDNSHDNSFKRLFGTPDMTPIRKSSLTKTDSANRNPVTGDGVVSWDCRPEKRSSRIYTERNPVTGEFYTIVSPSSTPTKIITNGVTLHNGNSTPIAPIKKEVQAVITNGNATNGEA</sequence>
<evidence type="ECO:0000313" key="3">
    <source>
        <dbReference type="Proteomes" id="UP001458880"/>
    </source>
</evidence>
<evidence type="ECO:0000256" key="1">
    <source>
        <dbReference type="SAM" id="MobiDB-lite"/>
    </source>
</evidence>
<accession>A0AAW1LGI6</accession>
<protein>
    <recommendedName>
        <fullName evidence="4">Microtubule-associated protein Jupiter</fullName>
    </recommendedName>
</protein>
<evidence type="ECO:0008006" key="4">
    <source>
        <dbReference type="Google" id="ProtNLM"/>
    </source>
</evidence>
<organism evidence="2 3">
    <name type="scientific">Popillia japonica</name>
    <name type="common">Japanese beetle</name>
    <dbReference type="NCBI Taxonomy" id="7064"/>
    <lineage>
        <taxon>Eukaryota</taxon>
        <taxon>Metazoa</taxon>
        <taxon>Ecdysozoa</taxon>
        <taxon>Arthropoda</taxon>
        <taxon>Hexapoda</taxon>
        <taxon>Insecta</taxon>
        <taxon>Pterygota</taxon>
        <taxon>Neoptera</taxon>
        <taxon>Endopterygota</taxon>
        <taxon>Coleoptera</taxon>
        <taxon>Polyphaga</taxon>
        <taxon>Scarabaeiformia</taxon>
        <taxon>Scarabaeidae</taxon>
        <taxon>Rutelinae</taxon>
        <taxon>Popillia</taxon>
    </lineage>
</organism>
<proteinExistence type="predicted"/>
<feature type="compositionally biased region" description="Polar residues" evidence="1">
    <location>
        <begin position="39"/>
        <end position="48"/>
    </location>
</feature>
<evidence type="ECO:0000313" key="2">
    <source>
        <dbReference type="EMBL" id="KAK9732361.1"/>
    </source>
</evidence>
<name>A0AAW1LGI6_POPJA</name>
<dbReference type="AlphaFoldDB" id="A0AAW1LGI6"/>
<dbReference type="EMBL" id="JASPKY010000119">
    <property type="protein sequence ID" value="KAK9732361.1"/>
    <property type="molecule type" value="Genomic_DNA"/>
</dbReference>
<feature type="region of interest" description="Disordered" evidence="1">
    <location>
        <begin position="39"/>
        <end position="72"/>
    </location>
</feature>